<dbReference type="Proteomes" id="UP000597138">
    <property type="component" value="Unassembled WGS sequence"/>
</dbReference>
<protein>
    <recommendedName>
        <fullName evidence="1">T6SS Phospholipase effector Tle1-like catalytic domain-containing protein</fullName>
    </recommendedName>
</protein>
<name>A0ABQ1QZ06_9BURK</name>
<reference evidence="3" key="1">
    <citation type="journal article" date="2019" name="Int. J. Syst. Evol. Microbiol.">
        <title>The Global Catalogue of Microorganisms (GCM) 10K type strain sequencing project: providing services to taxonomists for standard genome sequencing and annotation.</title>
        <authorList>
            <consortium name="The Broad Institute Genomics Platform"/>
            <consortium name="The Broad Institute Genome Sequencing Center for Infectious Disease"/>
            <person name="Wu L."/>
            <person name="Ma J."/>
        </authorList>
    </citation>
    <scope>NUCLEOTIDE SEQUENCE [LARGE SCALE GENOMIC DNA]</scope>
    <source>
        <strain evidence="3">CGMCC 1.11013</strain>
    </source>
</reference>
<proteinExistence type="predicted"/>
<gene>
    <name evidence="2" type="ORF">GCM10010985_00580</name>
</gene>
<dbReference type="PANTHER" id="PTHR33840">
    <property type="match status" value="1"/>
</dbReference>
<evidence type="ECO:0000313" key="2">
    <source>
        <dbReference type="EMBL" id="GGD50760.1"/>
    </source>
</evidence>
<sequence length="367" mass="40261">MPGADFLSVRTQGHAPETNMTKLALFFDGTWNEPNDRTNAYLLYKLAPESDEQETLYVPGVGTQGNGLFSLANKFLGGAFGDGLSDNIKHGYAWLCERYRPGASIYIFGFSRGAYSARSLAGLIRKCGLANDWSNDSIRQAYGIYRDQGVSPDDASVQAYRQQFSREVDVAFIGVWDTVGELGIPIGGLSVPGFSSYYRFHDTTLSNRTKAAYHAVAANEYRSLYKPTLWTPGAQARGTLPLEQRWFAGAHANVGGGYVSPPRDPADLLPLIPAEWLRQKAESHGLTFDKPITIPDAAYASEPIDSYTEFTSKNPLLRDVCQKEPRAAGAALNETIDPSLFDRLDAPGFLDAYPALREQLRGLPLGQ</sequence>
<keyword evidence="3" id="KW-1185">Reference proteome</keyword>
<dbReference type="Pfam" id="PF09994">
    <property type="entry name" value="T6SS_Tle1-like_cat"/>
    <property type="match status" value="1"/>
</dbReference>
<dbReference type="EMBL" id="BMEG01000001">
    <property type="protein sequence ID" value="GGD50760.1"/>
    <property type="molecule type" value="Genomic_DNA"/>
</dbReference>
<evidence type="ECO:0000313" key="3">
    <source>
        <dbReference type="Proteomes" id="UP000597138"/>
    </source>
</evidence>
<comment type="caution">
    <text evidence="2">The sequence shown here is derived from an EMBL/GenBank/DDBJ whole genome shotgun (WGS) entry which is preliminary data.</text>
</comment>
<dbReference type="PANTHER" id="PTHR33840:SF1">
    <property type="entry name" value="TLE1 PHOSPHOLIPASE DOMAIN-CONTAINING PROTEIN"/>
    <property type="match status" value="1"/>
</dbReference>
<evidence type="ECO:0000259" key="1">
    <source>
        <dbReference type="Pfam" id="PF09994"/>
    </source>
</evidence>
<dbReference type="InterPro" id="IPR018712">
    <property type="entry name" value="Tle1-like_cat"/>
</dbReference>
<organism evidence="2 3">
    <name type="scientific">Caballeronia grimmiae</name>
    <dbReference type="NCBI Taxonomy" id="1071679"/>
    <lineage>
        <taxon>Bacteria</taxon>
        <taxon>Pseudomonadati</taxon>
        <taxon>Pseudomonadota</taxon>
        <taxon>Betaproteobacteria</taxon>
        <taxon>Burkholderiales</taxon>
        <taxon>Burkholderiaceae</taxon>
        <taxon>Caballeronia</taxon>
    </lineage>
</organism>
<accession>A0ABQ1QZ06</accession>
<feature type="domain" description="T6SS Phospholipase effector Tle1-like catalytic" evidence="1">
    <location>
        <begin position="22"/>
        <end position="277"/>
    </location>
</feature>